<accession>A0ABR0DZN6</accession>
<gene>
    <name evidence="9" type="ORF">PRZ48_014764</name>
</gene>
<evidence type="ECO:0008006" key="11">
    <source>
        <dbReference type="Google" id="ProtNLM"/>
    </source>
</evidence>
<name>A0ABR0DZN6_ZASCE</name>
<protein>
    <recommendedName>
        <fullName evidence="11">Glycoside hydrolase family 2</fullName>
    </recommendedName>
</protein>
<dbReference type="InterPro" id="IPR006102">
    <property type="entry name" value="Ig-like_GH2"/>
</dbReference>
<dbReference type="Gene3D" id="2.60.40.10">
    <property type="entry name" value="Immunoglobulins"/>
    <property type="match status" value="1"/>
</dbReference>
<keyword evidence="3" id="KW-0326">Glycosidase</keyword>
<comment type="similarity">
    <text evidence="1">Belongs to the glycosyl hydrolase 2 family.</text>
</comment>
<dbReference type="Gene3D" id="3.20.20.80">
    <property type="entry name" value="Glycosidases"/>
    <property type="match status" value="1"/>
</dbReference>
<feature type="domain" description="Glycoside hydrolase family 2 catalytic" evidence="7">
    <location>
        <begin position="442"/>
        <end position="486"/>
    </location>
</feature>
<dbReference type="Proteomes" id="UP001305779">
    <property type="component" value="Unassembled WGS sequence"/>
</dbReference>
<proteinExistence type="inferred from homology"/>
<keyword evidence="10" id="KW-1185">Reference proteome</keyword>
<feature type="chain" id="PRO_5046222648" description="Glycoside hydrolase family 2" evidence="5">
    <location>
        <begin position="26"/>
        <end position="643"/>
    </location>
</feature>
<reference evidence="9 10" key="1">
    <citation type="journal article" date="2023" name="G3 (Bethesda)">
        <title>A chromosome-level genome assembly of Zasmidium syzygii isolated from banana leaves.</title>
        <authorList>
            <person name="van Westerhoven A.C."/>
            <person name="Mehrabi R."/>
            <person name="Talebi R."/>
            <person name="Steentjes M.B.F."/>
            <person name="Corcolon B."/>
            <person name="Chong P.A."/>
            <person name="Kema G.H.J."/>
            <person name="Seidl M.F."/>
        </authorList>
    </citation>
    <scope>NUCLEOTIDE SEQUENCE [LARGE SCALE GENOMIC DNA]</scope>
    <source>
        <strain evidence="9 10">P124</strain>
    </source>
</reference>
<evidence type="ECO:0000256" key="5">
    <source>
        <dbReference type="SAM" id="SignalP"/>
    </source>
</evidence>
<evidence type="ECO:0000259" key="8">
    <source>
        <dbReference type="Pfam" id="PF02837"/>
    </source>
</evidence>
<dbReference type="InterPro" id="IPR036156">
    <property type="entry name" value="Beta-gal/glucu_dom_sf"/>
</dbReference>
<evidence type="ECO:0000256" key="3">
    <source>
        <dbReference type="ARBA" id="ARBA00023295"/>
    </source>
</evidence>
<dbReference type="InterPro" id="IPR006103">
    <property type="entry name" value="Glyco_hydro_2_cat"/>
</dbReference>
<dbReference type="Pfam" id="PF02836">
    <property type="entry name" value="Glyco_hydro_2_C"/>
    <property type="match status" value="1"/>
</dbReference>
<comment type="caution">
    <text evidence="9">The sequence shown here is derived from an EMBL/GenBank/DDBJ whole genome shotgun (WGS) entry which is preliminary data.</text>
</comment>
<feature type="region of interest" description="Disordered" evidence="4">
    <location>
        <begin position="78"/>
        <end position="99"/>
    </location>
</feature>
<dbReference type="SUPFAM" id="SSF49785">
    <property type="entry name" value="Galactose-binding domain-like"/>
    <property type="match status" value="1"/>
</dbReference>
<dbReference type="PANTHER" id="PTHR42732:SF2">
    <property type="entry name" value="BETA-MANNOSIDASE"/>
    <property type="match status" value="1"/>
</dbReference>
<dbReference type="Pfam" id="PF00703">
    <property type="entry name" value="Glyco_hydro_2"/>
    <property type="match status" value="1"/>
</dbReference>
<evidence type="ECO:0000313" key="9">
    <source>
        <dbReference type="EMBL" id="KAK4494466.1"/>
    </source>
</evidence>
<dbReference type="InterPro" id="IPR017853">
    <property type="entry name" value="GH"/>
</dbReference>
<evidence type="ECO:0000256" key="4">
    <source>
        <dbReference type="SAM" id="MobiDB-lite"/>
    </source>
</evidence>
<evidence type="ECO:0000313" key="10">
    <source>
        <dbReference type="Proteomes" id="UP001305779"/>
    </source>
</evidence>
<dbReference type="SUPFAM" id="SSF51445">
    <property type="entry name" value="(Trans)glycosidases"/>
    <property type="match status" value="1"/>
</dbReference>
<feature type="signal peptide" evidence="5">
    <location>
        <begin position="1"/>
        <end position="25"/>
    </location>
</feature>
<dbReference type="EMBL" id="JAXOVC010000014">
    <property type="protein sequence ID" value="KAK4494466.1"/>
    <property type="molecule type" value="Genomic_DNA"/>
</dbReference>
<evidence type="ECO:0000256" key="2">
    <source>
        <dbReference type="ARBA" id="ARBA00022801"/>
    </source>
</evidence>
<keyword evidence="2" id="KW-0378">Hydrolase</keyword>
<keyword evidence="5" id="KW-0732">Signal</keyword>
<dbReference type="PANTHER" id="PTHR42732">
    <property type="entry name" value="BETA-GALACTOSIDASE"/>
    <property type="match status" value="1"/>
</dbReference>
<dbReference type="InterPro" id="IPR013783">
    <property type="entry name" value="Ig-like_fold"/>
</dbReference>
<dbReference type="InterPro" id="IPR006104">
    <property type="entry name" value="Glyco_hydro_2_N"/>
</dbReference>
<evidence type="ECO:0000256" key="1">
    <source>
        <dbReference type="ARBA" id="ARBA00007401"/>
    </source>
</evidence>
<evidence type="ECO:0000259" key="6">
    <source>
        <dbReference type="Pfam" id="PF00703"/>
    </source>
</evidence>
<dbReference type="Gene3D" id="2.60.120.260">
    <property type="entry name" value="Galactose-binding domain-like"/>
    <property type="match status" value="1"/>
</dbReference>
<sequence length="643" mass="71181">MRLSGGVRTVGAIALWSLLSTLAIAAPGSSNTARSKLSTPWTDEANSAPVPLADYPRPQLVRKDWLALNGRWDYMGGASLPNPANGQSSPPSFPRNPESIKVPFPPESFLSGIMRDLEINMWYRRTFEVPRQWNQGRGWNNGPGWGWGPGGHGPGSQRGRVLLHFEAVATNSVVYLNGRQVGQHRGRWESFTFDITDLLRPGDNTLVVGANDPHDGLTSEGKNDIDQGDYTFTSGIWQTVWLEPVPDSHIRELTIRPNLQESKVSVQTNVSGSRGTVKVSVLANGRTIGSGRGGNGTEVTISIPNARSWSPDDPFLYDLQVQILDFRGSVVDEVTSYFGLRSISLGEAGGKLHPLLNGRFVMQLGPLDQGYWPDGIQTSPTDTAIQNDLQNMKDLGFNLIRKHAKVEPQRWYYWADKMGLLVWQDMPSMWYPDNQLPWEWQTIIHQHYNAPSIVTWVPFNENWGAYDVARITAWTKSLDPSRLVNGNSGYNNAPGYRPAPGDPGNGDFDDRHNYPGPGDVPEPSATRAAALGEFGGVGLMIEGHMWPGVNHTAYEMQPSVQALTSRFVELQNDLDPFIQERGLGAAVYTQLSDVEHEVNGVLTYDRKVRKIDFAKARVAVKRAIEAGNRLAKRMEGYEGKEGL</sequence>
<feature type="domain" description="Glycosyl hydrolases family 2 sugar binding" evidence="8">
    <location>
        <begin position="157"/>
        <end position="243"/>
    </location>
</feature>
<dbReference type="InterPro" id="IPR051913">
    <property type="entry name" value="GH2_Domain-Containing"/>
</dbReference>
<feature type="region of interest" description="Disordered" evidence="4">
    <location>
        <begin position="489"/>
        <end position="521"/>
    </location>
</feature>
<dbReference type="Pfam" id="PF02837">
    <property type="entry name" value="Glyco_hydro_2_N"/>
    <property type="match status" value="1"/>
</dbReference>
<feature type="domain" description="Glycoside hydrolase family 2 immunoglobulin-like beta-sandwich" evidence="6">
    <location>
        <begin position="249"/>
        <end position="341"/>
    </location>
</feature>
<dbReference type="InterPro" id="IPR008979">
    <property type="entry name" value="Galactose-bd-like_sf"/>
</dbReference>
<organism evidence="9 10">
    <name type="scientific">Zasmidium cellare</name>
    <name type="common">Wine cellar mold</name>
    <name type="synonym">Racodium cellare</name>
    <dbReference type="NCBI Taxonomy" id="395010"/>
    <lineage>
        <taxon>Eukaryota</taxon>
        <taxon>Fungi</taxon>
        <taxon>Dikarya</taxon>
        <taxon>Ascomycota</taxon>
        <taxon>Pezizomycotina</taxon>
        <taxon>Dothideomycetes</taxon>
        <taxon>Dothideomycetidae</taxon>
        <taxon>Mycosphaerellales</taxon>
        <taxon>Mycosphaerellaceae</taxon>
        <taxon>Zasmidium</taxon>
    </lineage>
</organism>
<dbReference type="SUPFAM" id="SSF49303">
    <property type="entry name" value="beta-Galactosidase/glucuronidase domain"/>
    <property type="match status" value="1"/>
</dbReference>
<evidence type="ECO:0000259" key="7">
    <source>
        <dbReference type="Pfam" id="PF02836"/>
    </source>
</evidence>